<dbReference type="GO" id="GO:0016747">
    <property type="term" value="F:acyltransferase activity, transferring groups other than amino-acyl groups"/>
    <property type="evidence" value="ECO:0007669"/>
    <property type="project" value="InterPro"/>
</dbReference>
<feature type="domain" description="N-acetyltransferase" evidence="1">
    <location>
        <begin position="7"/>
        <end position="137"/>
    </location>
</feature>
<dbReference type="EMBL" id="BARU01032498">
    <property type="protein sequence ID" value="GAH71772.1"/>
    <property type="molecule type" value="Genomic_DNA"/>
</dbReference>
<proteinExistence type="predicted"/>
<evidence type="ECO:0000313" key="2">
    <source>
        <dbReference type="EMBL" id="GAH71772.1"/>
    </source>
</evidence>
<dbReference type="SUPFAM" id="SSF55729">
    <property type="entry name" value="Acyl-CoA N-acyltransferases (Nat)"/>
    <property type="match status" value="1"/>
</dbReference>
<reference evidence="2" key="1">
    <citation type="journal article" date="2014" name="Front. Microbiol.">
        <title>High frequency of phylogenetically diverse reductive dehalogenase-homologous genes in deep subseafloor sedimentary metagenomes.</title>
        <authorList>
            <person name="Kawai M."/>
            <person name="Futagami T."/>
            <person name="Toyoda A."/>
            <person name="Takaki Y."/>
            <person name="Nishi S."/>
            <person name="Hori S."/>
            <person name="Arai W."/>
            <person name="Tsubouchi T."/>
            <person name="Morono Y."/>
            <person name="Uchiyama I."/>
            <person name="Ito T."/>
            <person name="Fujiyama A."/>
            <person name="Inagaki F."/>
            <person name="Takami H."/>
        </authorList>
    </citation>
    <scope>NUCLEOTIDE SEQUENCE</scope>
    <source>
        <strain evidence="2">Expedition CK06-06</strain>
    </source>
</reference>
<gene>
    <name evidence="2" type="ORF">S03H2_51245</name>
</gene>
<dbReference type="PANTHER" id="PTHR43415">
    <property type="entry name" value="SPERMIDINE N(1)-ACETYLTRANSFERASE"/>
    <property type="match status" value="1"/>
</dbReference>
<dbReference type="AlphaFoldDB" id="X1HQK9"/>
<dbReference type="Pfam" id="PF13302">
    <property type="entry name" value="Acetyltransf_3"/>
    <property type="match status" value="1"/>
</dbReference>
<dbReference type="PROSITE" id="PS51186">
    <property type="entry name" value="GNAT"/>
    <property type="match status" value="1"/>
</dbReference>
<dbReference type="Gene3D" id="3.40.630.30">
    <property type="match status" value="1"/>
</dbReference>
<name>X1HQK9_9ZZZZ</name>
<evidence type="ECO:0000259" key="1">
    <source>
        <dbReference type="PROSITE" id="PS51186"/>
    </source>
</evidence>
<feature type="non-terminal residue" evidence="2">
    <location>
        <position position="137"/>
    </location>
</feature>
<organism evidence="2">
    <name type="scientific">marine sediment metagenome</name>
    <dbReference type="NCBI Taxonomy" id="412755"/>
    <lineage>
        <taxon>unclassified sequences</taxon>
        <taxon>metagenomes</taxon>
        <taxon>ecological metagenomes</taxon>
    </lineage>
</organism>
<protein>
    <recommendedName>
        <fullName evidence="1">N-acetyltransferase domain-containing protein</fullName>
    </recommendedName>
</protein>
<dbReference type="InterPro" id="IPR000182">
    <property type="entry name" value="GNAT_dom"/>
</dbReference>
<dbReference type="InterPro" id="IPR016181">
    <property type="entry name" value="Acyl_CoA_acyltransferase"/>
</dbReference>
<sequence>MLKGELVNLRAVEKKDLEEIMKMHNDQEVTKYTSAPLYPVSRAEEEKFLEKAMSHNDTEMHLAMETKEGEYIGLIGLDKIDWKNRNAELGIVIGNKEYWGKGYGTDATKILLNHAFNQMNLYKVYLEVFDYNQRGVR</sequence>
<dbReference type="PANTHER" id="PTHR43415:SF3">
    <property type="entry name" value="GNAT-FAMILY ACETYLTRANSFERASE"/>
    <property type="match status" value="1"/>
</dbReference>
<dbReference type="CDD" id="cd04301">
    <property type="entry name" value="NAT_SF"/>
    <property type="match status" value="1"/>
</dbReference>
<comment type="caution">
    <text evidence="2">The sequence shown here is derived from an EMBL/GenBank/DDBJ whole genome shotgun (WGS) entry which is preliminary data.</text>
</comment>
<accession>X1HQK9</accession>